<organism evidence="1 2">
    <name type="scientific">Modicisalibacter xianhensis</name>
    <dbReference type="NCBI Taxonomy" id="442341"/>
    <lineage>
        <taxon>Bacteria</taxon>
        <taxon>Pseudomonadati</taxon>
        <taxon>Pseudomonadota</taxon>
        <taxon>Gammaproteobacteria</taxon>
        <taxon>Oceanospirillales</taxon>
        <taxon>Halomonadaceae</taxon>
        <taxon>Modicisalibacter</taxon>
    </lineage>
</organism>
<reference evidence="1 2" key="1">
    <citation type="submission" date="2016-10" db="EMBL/GenBank/DDBJ databases">
        <authorList>
            <person name="de Groot N.N."/>
        </authorList>
    </citation>
    <scope>NUCLEOTIDE SEQUENCE [LARGE SCALE GENOMIC DNA]</scope>
    <source>
        <strain evidence="1 2">CGMCC 1.6848</strain>
    </source>
</reference>
<dbReference type="AlphaFoldDB" id="A0A1I2ZJM3"/>
<protein>
    <submittedName>
        <fullName evidence="1">Uncharacterized protein</fullName>
    </submittedName>
</protein>
<dbReference type="Proteomes" id="UP000199040">
    <property type="component" value="Unassembled WGS sequence"/>
</dbReference>
<keyword evidence="2" id="KW-1185">Reference proteome</keyword>
<dbReference type="EMBL" id="FOPY01000003">
    <property type="protein sequence ID" value="SFH38062.1"/>
    <property type="molecule type" value="Genomic_DNA"/>
</dbReference>
<proteinExistence type="predicted"/>
<evidence type="ECO:0000313" key="1">
    <source>
        <dbReference type="EMBL" id="SFH38062.1"/>
    </source>
</evidence>
<accession>A0A1I2ZJM3</accession>
<name>A0A1I2ZJM3_9GAMM</name>
<dbReference type="RefSeq" id="WP_092844075.1">
    <property type="nucleotide sequence ID" value="NZ_FOPY01000003.1"/>
</dbReference>
<dbReference type="STRING" id="442341.SAMN04487959_103174"/>
<sequence>MRERFTIDHLVYEVRVSHRNEITFAIVGGANSVYQSWTYDPLDSVDDWDIEPNITEDIGVSRYPLRVYREVLKRTMCWLGGARPKAFTFTLQSERRRWIYERTARHLAQRFDYDLQVTGRTYRFFKLKHSDQEAS</sequence>
<gene>
    <name evidence="1" type="ORF">SAMN04487959_103174</name>
</gene>
<evidence type="ECO:0000313" key="2">
    <source>
        <dbReference type="Proteomes" id="UP000199040"/>
    </source>
</evidence>